<keyword evidence="1" id="KW-0472">Membrane</keyword>
<evidence type="ECO:0000313" key="2">
    <source>
        <dbReference type="EMBL" id="SCL14301.1"/>
    </source>
</evidence>
<organism evidence="2 3">
    <name type="scientific">Micromonospora nigra</name>
    <dbReference type="NCBI Taxonomy" id="145857"/>
    <lineage>
        <taxon>Bacteria</taxon>
        <taxon>Bacillati</taxon>
        <taxon>Actinomycetota</taxon>
        <taxon>Actinomycetes</taxon>
        <taxon>Micromonosporales</taxon>
        <taxon>Micromonosporaceae</taxon>
        <taxon>Micromonospora</taxon>
    </lineage>
</organism>
<keyword evidence="1" id="KW-0812">Transmembrane</keyword>
<evidence type="ECO:0000313" key="3">
    <source>
        <dbReference type="Proteomes" id="UP000199699"/>
    </source>
</evidence>
<dbReference type="EMBL" id="FMHT01000003">
    <property type="protein sequence ID" value="SCL14301.1"/>
    <property type="molecule type" value="Genomic_DNA"/>
</dbReference>
<gene>
    <name evidence="2" type="ORF">GA0070616_0401</name>
</gene>
<dbReference type="AlphaFoldDB" id="A0A1C6RB80"/>
<proteinExistence type="predicted"/>
<keyword evidence="1" id="KW-1133">Transmembrane helix</keyword>
<protein>
    <submittedName>
        <fullName evidence="2">Uncharacterized protein</fullName>
    </submittedName>
</protein>
<feature type="transmembrane region" description="Helical" evidence="1">
    <location>
        <begin position="14"/>
        <end position="33"/>
    </location>
</feature>
<dbReference type="Proteomes" id="UP000199699">
    <property type="component" value="Unassembled WGS sequence"/>
</dbReference>
<evidence type="ECO:0000256" key="1">
    <source>
        <dbReference type="SAM" id="Phobius"/>
    </source>
</evidence>
<accession>A0A1C6RB80</accession>
<name>A0A1C6RB80_9ACTN</name>
<keyword evidence="3" id="KW-1185">Reference proteome</keyword>
<reference evidence="2 3" key="1">
    <citation type="submission" date="2016-06" db="EMBL/GenBank/DDBJ databases">
        <authorList>
            <person name="Kjaerup R.B."/>
            <person name="Dalgaard T.S."/>
            <person name="Juul-Madsen H.R."/>
        </authorList>
    </citation>
    <scope>NUCLEOTIDE SEQUENCE [LARGE SCALE GENOMIC DNA]</scope>
    <source>
        <strain evidence="2 3">DSM 43818</strain>
    </source>
</reference>
<sequence length="47" mass="5052">MRIPLLNVEVPSNVVFVVLMVLLLAVAAGLFLVGRTRAGRDDTGSDR</sequence>
<dbReference type="RefSeq" id="WP_175439950.1">
    <property type="nucleotide sequence ID" value="NZ_FMHT01000003.1"/>
</dbReference>
<dbReference type="STRING" id="145857.GA0070616_0401"/>